<feature type="compositionally biased region" description="Basic and acidic residues" evidence="1">
    <location>
        <begin position="207"/>
        <end position="218"/>
    </location>
</feature>
<dbReference type="PANTHER" id="PTHR12286:SF5">
    <property type="entry name" value="SACCHAROPINE DEHYDROGENASE-LIKE OXIDOREDUCTASE"/>
    <property type="match status" value="1"/>
</dbReference>
<evidence type="ECO:0000256" key="1">
    <source>
        <dbReference type="SAM" id="MobiDB-lite"/>
    </source>
</evidence>
<evidence type="ECO:0000313" key="4">
    <source>
        <dbReference type="Proteomes" id="UP000656042"/>
    </source>
</evidence>
<dbReference type="RefSeq" id="WP_189078447.1">
    <property type="nucleotide sequence ID" value="NZ_BMMX01000004.1"/>
</dbReference>
<gene>
    <name evidence="3" type="ORF">GCM10012284_15840</name>
</gene>
<reference evidence="3" key="2">
    <citation type="submission" date="2020-09" db="EMBL/GenBank/DDBJ databases">
        <authorList>
            <person name="Sun Q."/>
            <person name="Zhou Y."/>
        </authorList>
    </citation>
    <scope>NUCLEOTIDE SEQUENCE</scope>
    <source>
        <strain evidence="3">CGMCC 4.7299</strain>
    </source>
</reference>
<dbReference type="GO" id="GO:0009247">
    <property type="term" value="P:glycolipid biosynthetic process"/>
    <property type="evidence" value="ECO:0007669"/>
    <property type="project" value="TreeGrafter"/>
</dbReference>
<dbReference type="InterPro" id="IPR005097">
    <property type="entry name" value="Sacchrp_dh_NADP-bd"/>
</dbReference>
<dbReference type="InterPro" id="IPR036291">
    <property type="entry name" value="NAD(P)-bd_dom_sf"/>
</dbReference>
<keyword evidence="4" id="KW-1185">Reference proteome</keyword>
<feature type="domain" description="Saccharopine dehydrogenase NADP binding" evidence="2">
    <location>
        <begin position="6"/>
        <end position="107"/>
    </location>
</feature>
<dbReference type="EMBL" id="BMMX01000004">
    <property type="protein sequence ID" value="GGK82680.1"/>
    <property type="molecule type" value="Genomic_DNA"/>
</dbReference>
<dbReference type="PANTHER" id="PTHR12286">
    <property type="entry name" value="SACCHAROPINE DEHYDROGENASE-LIKE OXIDOREDUCTASE"/>
    <property type="match status" value="1"/>
</dbReference>
<organism evidence="3 4">
    <name type="scientific">Mangrovihabitans endophyticus</name>
    <dbReference type="NCBI Taxonomy" id="1751298"/>
    <lineage>
        <taxon>Bacteria</taxon>
        <taxon>Bacillati</taxon>
        <taxon>Actinomycetota</taxon>
        <taxon>Actinomycetes</taxon>
        <taxon>Micromonosporales</taxon>
        <taxon>Micromonosporaceae</taxon>
        <taxon>Mangrovihabitans</taxon>
    </lineage>
</organism>
<reference evidence="3" key="1">
    <citation type="journal article" date="2014" name="Int. J. Syst. Evol. Microbiol.">
        <title>Complete genome sequence of Corynebacterium casei LMG S-19264T (=DSM 44701T), isolated from a smear-ripened cheese.</title>
        <authorList>
            <consortium name="US DOE Joint Genome Institute (JGI-PGF)"/>
            <person name="Walter F."/>
            <person name="Albersmeier A."/>
            <person name="Kalinowski J."/>
            <person name="Ruckert C."/>
        </authorList>
    </citation>
    <scope>NUCLEOTIDE SEQUENCE</scope>
    <source>
        <strain evidence="3">CGMCC 4.7299</strain>
    </source>
</reference>
<evidence type="ECO:0000313" key="3">
    <source>
        <dbReference type="EMBL" id="GGK82680.1"/>
    </source>
</evidence>
<dbReference type="AlphaFoldDB" id="A0A8J3FMF0"/>
<proteinExistence type="predicted"/>
<protein>
    <recommendedName>
        <fullName evidence="2">Saccharopine dehydrogenase NADP binding domain-containing protein</fullName>
    </recommendedName>
</protein>
<dbReference type="Pfam" id="PF03435">
    <property type="entry name" value="Sacchrp_dh_NADP"/>
    <property type="match status" value="1"/>
</dbReference>
<evidence type="ECO:0000259" key="2">
    <source>
        <dbReference type="Pfam" id="PF03435"/>
    </source>
</evidence>
<name>A0A8J3FMF0_9ACTN</name>
<dbReference type="Proteomes" id="UP000656042">
    <property type="component" value="Unassembled WGS sequence"/>
</dbReference>
<sequence>MSDYDIVVYGATGFVGALVAQHLARNAPDGVRIALAGRSARKLEACNVALGVDWPVIVADASDEEALERMAASARVVVTTVGPYLRYGRALARACAQAGTDYLDLTGEVLFARQSIDDNDETARRTGARIVHSCGFDSIPSDLGVHVLHDRVTADGAGEMTDTTLVVTALRGGFSGGTIDSVRVQADAMRADRQQRRVAASPYSLSPDRRREPDLGRQEDALSLPAAAVDPSLRGTLAPFMMASYNTRVVRRSNALRDWAYGRRFRYREVMSVGTSRLSPLFAAGVKAAMGGLLVGLSVPPTRFVLDRVLPKPGTGPDEQTRRNGHFAMDIFTTTTTGARYAARFRATGDPGYAATAVLLGESALALILDRDDLPATPGGVLTPATGLGDALVRRLRDAGVEVSARALARPADRYT</sequence>
<dbReference type="SUPFAM" id="SSF51735">
    <property type="entry name" value="NAD(P)-binding Rossmann-fold domains"/>
    <property type="match status" value="1"/>
</dbReference>
<dbReference type="GO" id="GO:0005886">
    <property type="term" value="C:plasma membrane"/>
    <property type="evidence" value="ECO:0007669"/>
    <property type="project" value="TreeGrafter"/>
</dbReference>
<comment type="caution">
    <text evidence="3">The sequence shown here is derived from an EMBL/GenBank/DDBJ whole genome shotgun (WGS) entry which is preliminary data.</text>
</comment>
<feature type="region of interest" description="Disordered" evidence="1">
    <location>
        <begin position="190"/>
        <end position="218"/>
    </location>
</feature>
<dbReference type="Gene3D" id="3.40.50.720">
    <property type="entry name" value="NAD(P)-binding Rossmann-like Domain"/>
    <property type="match status" value="1"/>
</dbReference>
<dbReference type="InterPro" id="IPR051276">
    <property type="entry name" value="Saccharopine_DH-like_oxidrdct"/>
</dbReference>
<accession>A0A8J3FMF0</accession>